<keyword evidence="2" id="KW-1185">Reference proteome</keyword>
<sequence>MVMNEVKSPQTPEKDDTLKCPDTKEGAHYFWNVDHRQKGETMEDVALQHGISARIGERWRHERNHFGDARRVRKDKAREKRTKLGRPFTVPLNKIQALIDDEKAPLNVQAQQISVNLQPRSLQYNLSNRENAQNKTSRVQYGDFHEHYSIFDYWHAVWFTDKAHFNPTERLQRTGILRRFKMHDCPFDLPKKKQKKKSKLTLHMMERSTRTTVTALTRHCTGTEPEHQSESARSREGFGGQNQVKDVGLELNGCSNKS</sequence>
<dbReference type="EMBL" id="MU006720">
    <property type="protein sequence ID" value="KAF2626741.1"/>
    <property type="molecule type" value="Genomic_DNA"/>
</dbReference>
<accession>A0ACB6RXV2</accession>
<proteinExistence type="predicted"/>
<comment type="caution">
    <text evidence="1">The sequence shown here is derived from an EMBL/GenBank/DDBJ whole genome shotgun (WGS) entry which is preliminary data.</text>
</comment>
<evidence type="ECO:0000313" key="2">
    <source>
        <dbReference type="Proteomes" id="UP000799754"/>
    </source>
</evidence>
<reference evidence="1" key="1">
    <citation type="journal article" date="2020" name="Stud. Mycol.">
        <title>101 Dothideomycetes genomes: a test case for predicting lifestyles and emergence of pathogens.</title>
        <authorList>
            <person name="Haridas S."/>
            <person name="Albert R."/>
            <person name="Binder M."/>
            <person name="Bloem J."/>
            <person name="Labutti K."/>
            <person name="Salamov A."/>
            <person name="Andreopoulos B."/>
            <person name="Baker S."/>
            <person name="Barry K."/>
            <person name="Bills G."/>
            <person name="Bluhm B."/>
            <person name="Cannon C."/>
            <person name="Castanera R."/>
            <person name="Culley D."/>
            <person name="Daum C."/>
            <person name="Ezra D."/>
            <person name="Gonzalez J."/>
            <person name="Henrissat B."/>
            <person name="Kuo A."/>
            <person name="Liang C."/>
            <person name="Lipzen A."/>
            <person name="Lutzoni F."/>
            <person name="Magnuson J."/>
            <person name="Mondo S."/>
            <person name="Nolan M."/>
            <person name="Ohm R."/>
            <person name="Pangilinan J."/>
            <person name="Park H.-J."/>
            <person name="Ramirez L."/>
            <person name="Alfaro M."/>
            <person name="Sun H."/>
            <person name="Tritt A."/>
            <person name="Yoshinaga Y."/>
            <person name="Zwiers L.-H."/>
            <person name="Turgeon B."/>
            <person name="Goodwin S."/>
            <person name="Spatafora J."/>
            <person name="Crous P."/>
            <person name="Grigoriev I."/>
        </authorList>
    </citation>
    <scope>NUCLEOTIDE SEQUENCE</scope>
    <source>
        <strain evidence="1">CBS 525.71</strain>
    </source>
</reference>
<evidence type="ECO:0000313" key="1">
    <source>
        <dbReference type="EMBL" id="KAF2626741.1"/>
    </source>
</evidence>
<organism evidence="1 2">
    <name type="scientific">Macroventuria anomochaeta</name>
    <dbReference type="NCBI Taxonomy" id="301207"/>
    <lineage>
        <taxon>Eukaryota</taxon>
        <taxon>Fungi</taxon>
        <taxon>Dikarya</taxon>
        <taxon>Ascomycota</taxon>
        <taxon>Pezizomycotina</taxon>
        <taxon>Dothideomycetes</taxon>
        <taxon>Pleosporomycetidae</taxon>
        <taxon>Pleosporales</taxon>
        <taxon>Pleosporineae</taxon>
        <taxon>Didymellaceae</taxon>
        <taxon>Macroventuria</taxon>
    </lineage>
</organism>
<name>A0ACB6RXV2_9PLEO</name>
<protein>
    <submittedName>
        <fullName evidence="1">Uncharacterized protein</fullName>
    </submittedName>
</protein>
<dbReference type="Proteomes" id="UP000799754">
    <property type="component" value="Unassembled WGS sequence"/>
</dbReference>
<gene>
    <name evidence="1" type="ORF">BU25DRAFT_471753</name>
</gene>